<dbReference type="HAMAP" id="MF_00267">
    <property type="entry name" value="MinC"/>
    <property type="match status" value="1"/>
</dbReference>
<name>A0A1G8GNV1_9BACI</name>
<sequence length="246" mass="27238">MAQALEVKQMSTEPSKNLVTIKGTKDGLTVLLDDQCSFDELIKELKEKMKKDKQVFGNGPEVEVKVDAGYRYLRSHQKEQIINLLEEAEPILVGEFHSKVITREQAEREKEEGGLTSVAKIVRSGQVLRIQGDVLLLGDVNPGGIIEATGNVYILGTLKGTARAGIEGSKNAVVCASVMAPHQISISDAIFYAPDRYEKKDRKPLFEEPVYAYIANEDVEISFEKARLLGQFLKKTAAQKENSLNT</sequence>
<comment type="function">
    <text evidence="6">Cell division inhibitor that blocks the formation of polar Z ring septums. Rapidly oscillates between the poles of the cell to destabilize FtsZ filaments that have formed before they mature into polar Z rings. Prevents FtsZ polymerization.</text>
</comment>
<comment type="similarity">
    <text evidence="1 6">Belongs to the MinC family.</text>
</comment>
<dbReference type="STRING" id="568899.SAMN05192534_11664"/>
<dbReference type="InterPro" id="IPR036145">
    <property type="entry name" value="MinC_C_sf"/>
</dbReference>
<dbReference type="GO" id="GO:1901891">
    <property type="term" value="P:regulation of cell septum assembly"/>
    <property type="evidence" value="ECO:0007669"/>
    <property type="project" value="InterPro"/>
</dbReference>
<feature type="domain" description="Septum site-determining protein MinC N-terminal" evidence="8">
    <location>
        <begin position="19"/>
        <end position="94"/>
    </location>
</feature>
<dbReference type="GO" id="GO:0000917">
    <property type="term" value="P:division septum assembly"/>
    <property type="evidence" value="ECO:0007669"/>
    <property type="project" value="UniProtKB-KW"/>
</dbReference>
<reference evidence="9 10" key="1">
    <citation type="submission" date="2016-10" db="EMBL/GenBank/DDBJ databases">
        <authorList>
            <person name="de Groot N.N."/>
        </authorList>
    </citation>
    <scope>NUCLEOTIDE SEQUENCE [LARGE SCALE GENOMIC DNA]</scope>
    <source>
        <strain evidence="9 10">DSM 21632</strain>
    </source>
</reference>
<keyword evidence="3 6" id="KW-0717">Septation</keyword>
<evidence type="ECO:0000256" key="3">
    <source>
        <dbReference type="ARBA" id="ARBA00023210"/>
    </source>
</evidence>
<dbReference type="InterPro" id="IPR055219">
    <property type="entry name" value="MinC_N_1"/>
</dbReference>
<organism evidence="9 10">
    <name type="scientific">Alteribacillus persepolensis</name>
    <dbReference type="NCBI Taxonomy" id="568899"/>
    <lineage>
        <taxon>Bacteria</taxon>
        <taxon>Bacillati</taxon>
        <taxon>Bacillota</taxon>
        <taxon>Bacilli</taxon>
        <taxon>Bacillales</taxon>
        <taxon>Bacillaceae</taxon>
        <taxon>Alteribacillus</taxon>
    </lineage>
</organism>
<evidence type="ECO:0000313" key="9">
    <source>
        <dbReference type="EMBL" id="SDH96148.1"/>
    </source>
</evidence>
<proteinExistence type="inferred from homology"/>
<keyword evidence="10" id="KW-1185">Reference proteome</keyword>
<dbReference type="SUPFAM" id="SSF63848">
    <property type="entry name" value="Cell-division inhibitor MinC, C-terminal domain"/>
    <property type="match status" value="1"/>
</dbReference>
<evidence type="ECO:0000256" key="6">
    <source>
        <dbReference type="HAMAP-Rule" id="MF_00267"/>
    </source>
</evidence>
<evidence type="ECO:0000259" key="7">
    <source>
        <dbReference type="Pfam" id="PF03775"/>
    </source>
</evidence>
<dbReference type="InterPro" id="IPR005526">
    <property type="entry name" value="Septum_form_inhib_MinC_C"/>
</dbReference>
<comment type="subunit">
    <text evidence="5 6">Interacts with MinD and FtsZ.</text>
</comment>
<protein>
    <recommendedName>
        <fullName evidence="6">Probable septum site-determining protein MinC</fullName>
    </recommendedName>
</protein>
<dbReference type="AlphaFoldDB" id="A0A1G8GNV1"/>
<dbReference type="InterPro" id="IPR016098">
    <property type="entry name" value="CAP/MinC_C"/>
</dbReference>
<keyword evidence="2 6" id="KW-0132">Cell division</keyword>
<dbReference type="EMBL" id="FNDK01000016">
    <property type="protein sequence ID" value="SDH96148.1"/>
    <property type="molecule type" value="Genomic_DNA"/>
</dbReference>
<dbReference type="Pfam" id="PF03775">
    <property type="entry name" value="MinC_C"/>
    <property type="match status" value="1"/>
</dbReference>
<dbReference type="GO" id="GO:0000902">
    <property type="term" value="P:cell morphogenesis"/>
    <property type="evidence" value="ECO:0007669"/>
    <property type="project" value="InterPro"/>
</dbReference>
<evidence type="ECO:0000256" key="2">
    <source>
        <dbReference type="ARBA" id="ARBA00022618"/>
    </source>
</evidence>
<evidence type="ECO:0000256" key="1">
    <source>
        <dbReference type="ARBA" id="ARBA00006291"/>
    </source>
</evidence>
<accession>A0A1G8GNV1</accession>
<evidence type="ECO:0000313" key="10">
    <source>
        <dbReference type="Proteomes" id="UP000199163"/>
    </source>
</evidence>
<dbReference type="Pfam" id="PF22642">
    <property type="entry name" value="MinC_N_1"/>
    <property type="match status" value="1"/>
</dbReference>
<evidence type="ECO:0000256" key="4">
    <source>
        <dbReference type="ARBA" id="ARBA00023306"/>
    </source>
</evidence>
<dbReference type="InterPro" id="IPR013033">
    <property type="entry name" value="MinC"/>
</dbReference>
<dbReference type="Gene3D" id="3.30.160.540">
    <property type="match status" value="1"/>
</dbReference>
<dbReference type="PANTHER" id="PTHR34108">
    <property type="entry name" value="SEPTUM SITE-DETERMINING PROTEIN MINC"/>
    <property type="match status" value="1"/>
</dbReference>
<evidence type="ECO:0000256" key="5">
    <source>
        <dbReference type="ARBA" id="ARBA00046874"/>
    </source>
</evidence>
<gene>
    <name evidence="6" type="primary">minC</name>
    <name evidence="9" type="ORF">SAMN05192534_11664</name>
</gene>
<dbReference type="PANTHER" id="PTHR34108:SF1">
    <property type="entry name" value="SEPTUM SITE-DETERMINING PROTEIN MINC"/>
    <property type="match status" value="1"/>
</dbReference>
<dbReference type="Gene3D" id="2.160.20.70">
    <property type="match status" value="1"/>
</dbReference>
<dbReference type="NCBIfam" id="TIGR01222">
    <property type="entry name" value="minC"/>
    <property type="match status" value="1"/>
</dbReference>
<evidence type="ECO:0000259" key="8">
    <source>
        <dbReference type="Pfam" id="PF22642"/>
    </source>
</evidence>
<keyword evidence="4 6" id="KW-0131">Cell cycle</keyword>
<dbReference type="Proteomes" id="UP000199163">
    <property type="component" value="Unassembled WGS sequence"/>
</dbReference>
<feature type="domain" description="Septum formation inhibitor MinC C-terminal" evidence="7">
    <location>
        <begin position="118"/>
        <end position="221"/>
    </location>
</feature>